<dbReference type="AlphaFoldDB" id="A0A0A9D6B9"/>
<proteinExistence type="predicted"/>
<accession>A0A0A9D6B9</accession>
<protein>
    <submittedName>
        <fullName evidence="1">TIDP2690</fullName>
    </submittedName>
</protein>
<organism evidence="1">
    <name type="scientific">Arundo donax</name>
    <name type="common">Giant reed</name>
    <name type="synonym">Donax arundinaceus</name>
    <dbReference type="NCBI Taxonomy" id="35708"/>
    <lineage>
        <taxon>Eukaryota</taxon>
        <taxon>Viridiplantae</taxon>
        <taxon>Streptophyta</taxon>
        <taxon>Embryophyta</taxon>
        <taxon>Tracheophyta</taxon>
        <taxon>Spermatophyta</taxon>
        <taxon>Magnoliopsida</taxon>
        <taxon>Liliopsida</taxon>
        <taxon>Poales</taxon>
        <taxon>Poaceae</taxon>
        <taxon>PACMAD clade</taxon>
        <taxon>Arundinoideae</taxon>
        <taxon>Arundineae</taxon>
        <taxon>Arundo</taxon>
    </lineage>
</organism>
<name>A0A0A9D6B9_ARUDO</name>
<sequence>MSILFVAIKTLILFDASKPSSWFRSSSMVRCTSLSPLPVPDSILADPIESISSMNIMEGACSLAITKSSRTIREPSPIYF</sequence>
<dbReference type="EMBL" id="GBRH01215647">
    <property type="protein sequence ID" value="JAD82248.1"/>
    <property type="molecule type" value="Transcribed_RNA"/>
</dbReference>
<reference evidence="1" key="2">
    <citation type="journal article" date="2015" name="Data Brief">
        <title>Shoot transcriptome of the giant reed, Arundo donax.</title>
        <authorList>
            <person name="Barrero R.A."/>
            <person name="Guerrero F.D."/>
            <person name="Moolhuijzen P."/>
            <person name="Goolsby J.A."/>
            <person name="Tidwell J."/>
            <person name="Bellgard S.E."/>
            <person name="Bellgard M.I."/>
        </authorList>
    </citation>
    <scope>NUCLEOTIDE SEQUENCE</scope>
    <source>
        <tissue evidence="1">Shoot tissue taken approximately 20 cm above the soil surface</tissue>
    </source>
</reference>
<reference evidence="1" key="1">
    <citation type="submission" date="2014-09" db="EMBL/GenBank/DDBJ databases">
        <authorList>
            <person name="Magalhaes I.L.F."/>
            <person name="Oliveira U."/>
            <person name="Santos F.R."/>
            <person name="Vidigal T.H.D.A."/>
            <person name="Brescovit A.D."/>
            <person name="Santos A.J."/>
        </authorList>
    </citation>
    <scope>NUCLEOTIDE SEQUENCE</scope>
    <source>
        <tissue evidence="1">Shoot tissue taken approximately 20 cm above the soil surface</tissue>
    </source>
</reference>
<evidence type="ECO:0000313" key="1">
    <source>
        <dbReference type="EMBL" id="JAD82248.1"/>
    </source>
</evidence>